<dbReference type="InterPro" id="IPR050549">
    <property type="entry name" value="MFS_Trehalose_Transporter"/>
</dbReference>
<reference evidence="7" key="1">
    <citation type="submission" date="2016-10" db="EMBL/GenBank/DDBJ databases">
        <authorList>
            <person name="Benchimol M."/>
            <person name="Almeida L.G."/>
            <person name="Vasconcelos A.T."/>
            <person name="Perreira-Neves A."/>
            <person name="Rosa I.A."/>
            <person name="Tasca T."/>
            <person name="Bogo M.R."/>
            <person name="de Souza W."/>
        </authorList>
    </citation>
    <scope>NUCLEOTIDE SEQUENCE [LARGE SCALE GENOMIC DNA]</scope>
    <source>
        <strain evidence="7">K</strain>
    </source>
</reference>
<feature type="transmembrane region" description="Helical" evidence="5">
    <location>
        <begin position="363"/>
        <end position="385"/>
    </location>
</feature>
<feature type="transmembrane region" description="Helical" evidence="5">
    <location>
        <begin position="306"/>
        <end position="326"/>
    </location>
</feature>
<evidence type="ECO:0000256" key="3">
    <source>
        <dbReference type="ARBA" id="ARBA00022989"/>
    </source>
</evidence>
<comment type="caution">
    <text evidence="7">The sequence shown here is derived from an EMBL/GenBank/DDBJ whole genome shotgun (WGS) entry which is preliminary data.</text>
</comment>
<feature type="transmembrane region" description="Helical" evidence="5">
    <location>
        <begin position="160"/>
        <end position="183"/>
    </location>
</feature>
<keyword evidence="4 5" id="KW-0472">Membrane</keyword>
<feature type="domain" description="Major facilitator superfamily (MFS) profile" evidence="6">
    <location>
        <begin position="34"/>
        <end position="451"/>
    </location>
</feature>
<feature type="transmembrane region" description="Helical" evidence="5">
    <location>
        <begin position="73"/>
        <end position="93"/>
    </location>
</feature>
<dbReference type="GO" id="GO:0016020">
    <property type="term" value="C:membrane"/>
    <property type="evidence" value="ECO:0007669"/>
    <property type="project" value="UniProtKB-SubCell"/>
</dbReference>
<keyword evidence="8" id="KW-1185">Reference proteome</keyword>
<dbReference type="PANTHER" id="PTHR48021:SF1">
    <property type="entry name" value="GH07001P-RELATED"/>
    <property type="match status" value="1"/>
</dbReference>
<dbReference type="FunFam" id="1.20.1250.20:FF:000279">
    <property type="entry name" value="Major facilitator superfamily protein"/>
    <property type="match status" value="1"/>
</dbReference>
<dbReference type="InterPro" id="IPR005828">
    <property type="entry name" value="MFS_sugar_transport-like"/>
</dbReference>
<dbReference type="OrthoDB" id="6133115at2759"/>
<keyword evidence="2 5" id="KW-0812">Transmembrane</keyword>
<dbReference type="InterPro" id="IPR003663">
    <property type="entry name" value="Sugar/inositol_transpt"/>
</dbReference>
<dbReference type="RefSeq" id="XP_068354278.1">
    <property type="nucleotide sequence ID" value="XM_068490287.1"/>
</dbReference>
<feature type="transmembrane region" description="Helical" evidence="5">
    <location>
        <begin position="100"/>
        <end position="117"/>
    </location>
</feature>
<feature type="transmembrane region" description="Helical" evidence="5">
    <location>
        <begin position="426"/>
        <end position="447"/>
    </location>
</feature>
<feature type="transmembrane region" description="Helical" evidence="5">
    <location>
        <begin position="263"/>
        <end position="286"/>
    </location>
</feature>
<feature type="transmembrane region" description="Helical" evidence="5">
    <location>
        <begin position="333"/>
        <end position="351"/>
    </location>
</feature>
<evidence type="ECO:0000313" key="8">
    <source>
        <dbReference type="Proteomes" id="UP000179807"/>
    </source>
</evidence>
<evidence type="ECO:0000259" key="6">
    <source>
        <dbReference type="PROSITE" id="PS50850"/>
    </source>
</evidence>
<dbReference type="Pfam" id="PF00083">
    <property type="entry name" value="Sugar_tr"/>
    <property type="match status" value="1"/>
</dbReference>
<dbReference type="PANTHER" id="PTHR48021">
    <property type="match status" value="1"/>
</dbReference>
<comment type="subcellular location">
    <subcellularLocation>
        <location evidence="1">Membrane</location>
        <topology evidence="1">Multi-pass membrane protein</topology>
    </subcellularLocation>
</comment>
<accession>A0A1J4JUE7</accession>
<dbReference type="GO" id="GO:0022857">
    <property type="term" value="F:transmembrane transporter activity"/>
    <property type="evidence" value="ECO:0007669"/>
    <property type="project" value="InterPro"/>
</dbReference>
<feature type="transmembrane region" description="Helical" evidence="5">
    <location>
        <begin position="12"/>
        <end position="28"/>
    </location>
</feature>
<dbReference type="EMBL" id="MLAK01000926">
    <property type="protein sequence ID" value="OHT01142.1"/>
    <property type="molecule type" value="Genomic_DNA"/>
</dbReference>
<dbReference type="Gene3D" id="1.20.1250.20">
    <property type="entry name" value="MFS general substrate transporter like domains"/>
    <property type="match status" value="1"/>
</dbReference>
<dbReference type="GeneID" id="94824991"/>
<dbReference type="Proteomes" id="UP000179807">
    <property type="component" value="Unassembled WGS sequence"/>
</dbReference>
<protein>
    <submittedName>
        <fullName evidence="7">Major facilitator superfamily transporter</fullName>
    </submittedName>
</protein>
<feature type="transmembrane region" description="Helical" evidence="5">
    <location>
        <begin position="123"/>
        <end position="148"/>
    </location>
</feature>
<feature type="transmembrane region" description="Helical" evidence="5">
    <location>
        <begin position="33"/>
        <end position="53"/>
    </location>
</feature>
<feature type="transmembrane region" description="Helical" evidence="5">
    <location>
        <begin position="189"/>
        <end position="207"/>
    </location>
</feature>
<keyword evidence="3 5" id="KW-1133">Transmembrane helix</keyword>
<evidence type="ECO:0000256" key="2">
    <source>
        <dbReference type="ARBA" id="ARBA00022692"/>
    </source>
</evidence>
<dbReference type="InterPro" id="IPR005829">
    <property type="entry name" value="Sugar_transporter_CS"/>
</dbReference>
<dbReference type="InterPro" id="IPR036259">
    <property type="entry name" value="MFS_trans_sf"/>
</dbReference>
<dbReference type="AlphaFoldDB" id="A0A1J4JUE7"/>
<dbReference type="SUPFAM" id="SSF103473">
    <property type="entry name" value="MFS general substrate transporter"/>
    <property type="match status" value="1"/>
</dbReference>
<dbReference type="VEuPathDB" id="TrichDB:TRFO_01745"/>
<evidence type="ECO:0000313" key="7">
    <source>
        <dbReference type="EMBL" id="OHT01142.1"/>
    </source>
</evidence>
<name>A0A1J4JUE7_9EUKA</name>
<organism evidence="7 8">
    <name type="scientific">Tritrichomonas foetus</name>
    <dbReference type="NCBI Taxonomy" id="1144522"/>
    <lineage>
        <taxon>Eukaryota</taxon>
        <taxon>Metamonada</taxon>
        <taxon>Parabasalia</taxon>
        <taxon>Tritrichomonadida</taxon>
        <taxon>Tritrichomonadidae</taxon>
        <taxon>Tritrichomonas</taxon>
    </lineage>
</organism>
<proteinExistence type="predicted"/>
<gene>
    <name evidence="7" type="ORF">TRFO_01745</name>
</gene>
<dbReference type="PRINTS" id="PR00171">
    <property type="entry name" value="SUGRTRNSPORT"/>
</dbReference>
<evidence type="ECO:0000256" key="4">
    <source>
        <dbReference type="ARBA" id="ARBA00023136"/>
    </source>
</evidence>
<dbReference type="InterPro" id="IPR020846">
    <property type="entry name" value="MFS_dom"/>
</dbReference>
<dbReference type="PROSITE" id="PS00216">
    <property type="entry name" value="SUGAR_TRANSPORT_1"/>
    <property type="match status" value="1"/>
</dbReference>
<feature type="transmembrane region" description="Helical" evidence="5">
    <location>
        <begin position="397"/>
        <end position="420"/>
    </location>
</feature>
<evidence type="ECO:0000256" key="5">
    <source>
        <dbReference type="SAM" id="Phobius"/>
    </source>
</evidence>
<sequence length="487" mass="54477">MIELFLNDLNNFFFISFFWVVYPMPGFFRKELLYLCSIIIGSMEIGWVITFVSPSLPLIKEEFPGLTSFETSAFQAIPALTAIVGTYWANYLMLKLSRKFALIINSCCGTVFWLLLLTMSKKFFWISLIIRALQGIVMGAYSTIDPVYVAEIAPPERIGFYGIINSMCISFGHCSFNLVGAIHSWRANVYFGAGFCALQAFTCLFVPHSPIDLAHKKNPKNTDENLHMMSVEDDYNEDSNKDIDPESYKSTVNIKKRSLFQKFYLKPMIIGLGLVILQQFAGVNAMVANMSSLLNAAGLDAIDSSIQASIATCAEFFSGFLSAFIMDKFGRRNIFIFSCCGACLSMIIFSLNTKLSLSPIIPVIILFCYMFSFGIGLANIPWIIVPEMFDDDVRSTANSICCSINWLSASIVTFCYPFMAKTLTDFGSLLFFAAMCLISLLFGIFLVPNDPQKYRFVNESSDCKSYAGVIKPNEIENDGTKEIPSEL</sequence>
<dbReference type="PROSITE" id="PS50850">
    <property type="entry name" value="MFS"/>
    <property type="match status" value="1"/>
</dbReference>
<evidence type="ECO:0000256" key="1">
    <source>
        <dbReference type="ARBA" id="ARBA00004141"/>
    </source>
</evidence>